<dbReference type="RefSeq" id="WP_079729347.1">
    <property type="nucleotide sequence ID" value="NZ_FVZE01000001.1"/>
</dbReference>
<feature type="signal peptide" evidence="7">
    <location>
        <begin position="1"/>
        <end position="29"/>
    </location>
</feature>
<dbReference type="AlphaFoldDB" id="A0A1U6GU04"/>
<keyword evidence="6" id="KW-0326">Glycosidase</keyword>
<evidence type="ECO:0000256" key="6">
    <source>
        <dbReference type="ARBA" id="ARBA00023295"/>
    </source>
</evidence>
<dbReference type="Gene3D" id="3.20.20.300">
    <property type="entry name" value="Glycoside hydrolase, family 3, N-terminal domain"/>
    <property type="match status" value="1"/>
</dbReference>
<dbReference type="STRING" id="428990.SAMN06295987_101452"/>
<evidence type="ECO:0000259" key="8">
    <source>
        <dbReference type="Pfam" id="PF00933"/>
    </source>
</evidence>
<dbReference type="GO" id="GO:0008422">
    <property type="term" value="F:beta-glucosidase activity"/>
    <property type="evidence" value="ECO:0007669"/>
    <property type="project" value="UniProtKB-EC"/>
</dbReference>
<evidence type="ECO:0000256" key="7">
    <source>
        <dbReference type="SAM" id="SignalP"/>
    </source>
</evidence>
<name>A0A1U6GU04_9SPHN</name>
<evidence type="ECO:0000313" key="10">
    <source>
        <dbReference type="Proteomes" id="UP000190989"/>
    </source>
</evidence>
<evidence type="ECO:0000313" key="9">
    <source>
        <dbReference type="EMBL" id="SLJ87021.1"/>
    </source>
</evidence>
<sequence>MLRFPALRTIACASVIAIALSGSIGTAHAQPKWRDLNHNGKMDPYEDPSANTDDRVEDLLSQMTVEEKVAALAHGNLPGLGSPFGASDQGYDMPAVATAIRDRGVTSFITRLTVPPRVFAQMNNAIQHLAENTRLGIPVTVSTDPRNQFQEVQGATNKANGFSLWPDPIGLAAIDDTDLVREFGTIVRREYRAVGIHMALSPQADLTTDPRWPRIAATFGSDPARVSRLVGAEIEGLQGGAAGLQKDGVAAIVKHWVGYGTSANGFDAHNAYGSDLILNDAELARHVSAFKGAFAAHVAGVMPTYGILKGVTIDGKPAEPVGAGFSKQVVETMLRKDQGYKGLVVSDWAIVNDCPSSCTEPTQANPQSPMAIGMPWGVEGLSKAERIGKAVMAGVDQIGGLDDPAPILAALRTGQFSQTRLDEAVRHVMRVKFMLGLFDNPYVDPDRASEVVGAAASQQLADSAQRRAITLLTDRKKVKALMPGQRVWLFGMSPQAARSAGLIPVDRPEAAEIAIIRMKTPSERLHPWHFFGGMQAEGRTDFRNGDPGFDALTAMGKDIPAYVAVDMDRPAHIANLTDRASALFAVFGASDNAVLDVMMKPKKAEGKLPFDLP</sequence>
<evidence type="ECO:0000256" key="5">
    <source>
        <dbReference type="ARBA" id="ARBA00022801"/>
    </source>
</evidence>
<dbReference type="InterPro" id="IPR001764">
    <property type="entry name" value="Glyco_hydro_3_N"/>
</dbReference>
<comment type="similarity">
    <text evidence="2">Belongs to the glycosyl hydrolase 3 family.</text>
</comment>
<dbReference type="PANTHER" id="PTHR30620">
    <property type="entry name" value="PERIPLASMIC BETA-GLUCOSIDASE-RELATED"/>
    <property type="match status" value="1"/>
</dbReference>
<reference evidence="10" key="1">
    <citation type="submission" date="2017-02" db="EMBL/GenBank/DDBJ databases">
        <authorList>
            <person name="Varghese N."/>
            <person name="Submissions S."/>
        </authorList>
    </citation>
    <scope>NUCLEOTIDE SEQUENCE [LARGE SCALE GENOMIC DNA]</scope>
    <source>
        <strain evidence="10">SM117</strain>
    </source>
</reference>
<dbReference type="EMBL" id="FVZE01000001">
    <property type="protein sequence ID" value="SLJ87021.1"/>
    <property type="molecule type" value="Genomic_DNA"/>
</dbReference>
<dbReference type="GO" id="GO:0009251">
    <property type="term" value="P:glucan catabolic process"/>
    <property type="evidence" value="ECO:0007669"/>
    <property type="project" value="TreeGrafter"/>
</dbReference>
<dbReference type="SUPFAM" id="SSF51445">
    <property type="entry name" value="(Trans)glycosidases"/>
    <property type="match status" value="1"/>
</dbReference>
<dbReference type="Pfam" id="PF00933">
    <property type="entry name" value="Glyco_hydro_3"/>
    <property type="match status" value="1"/>
</dbReference>
<proteinExistence type="inferred from homology"/>
<feature type="domain" description="Glycoside hydrolase family 3 N-terminal" evidence="8">
    <location>
        <begin position="103"/>
        <end position="431"/>
    </location>
</feature>
<accession>A0A1U6GU04</accession>
<keyword evidence="10" id="KW-1185">Reference proteome</keyword>
<keyword evidence="4 7" id="KW-0732">Signal</keyword>
<evidence type="ECO:0000256" key="1">
    <source>
        <dbReference type="ARBA" id="ARBA00000448"/>
    </source>
</evidence>
<evidence type="ECO:0000256" key="4">
    <source>
        <dbReference type="ARBA" id="ARBA00022729"/>
    </source>
</evidence>
<dbReference type="InterPro" id="IPR017853">
    <property type="entry name" value="GH"/>
</dbReference>
<organism evidence="9 10">
    <name type="scientific">Novosphingobium mathurense</name>
    <dbReference type="NCBI Taxonomy" id="428990"/>
    <lineage>
        <taxon>Bacteria</taxon>
        <taxon>Pseudomonadati</taxon>
        <taxon>Pseudomonadota</taxon>
        <taxon>Alphaproteobacteria</taxon>
        <taxon>Sphingomonadales</taxon>
        <taxon>Sphingomonadaceae</taxon>
        <taxon>Novosphingobium</taxon>
    </lineage>
</organism>
<dbReference type="EC" id="3.2.1.21" evidence="3"/>
<dbReference type="InterPro" id="IPR036962">
    <property type="entry name" value="Glyco_hydro_3_N_sf"/>
</dbReference>
<keyword evidence="5" id="KW-0378">Hydrolase</keyword>
<gene>
    <name evidence="9" type="ORF">SAMN06295987_101452</name>
</gene>
<dbReference type="PANTHER" id="PTHR30620:SF16">
    <property type="entry name" value="LYSOSOMAL BETA GLUCOSIDASE"/>
    <property type="match status" value="1"/>
</dbReference>
<evidence type="ECO:0000256" key="2">
    <source>
        <dbReference type="ARBA" id="ARBA00005336"/>
    </source>
</evidence>
<feature type="chain" id="PRO_5010555832" description="beta-glucosidase" evidence="7">
    <location>
        <begin position="30"/>
        <end position="613"/>
    </location>
</feature>
<dbReference type="InterPro" id="IPR051915">
    <property type="entry name" value="Cellulose_Degrad_GH3"/>
</dbReference>
<comment type="catalytic activity">
    <reaction evidence="1">
        <text>Hydrolysis of terminal, non-reducing beta-D-glucosyl residues with release of beta-D-glucose.</text>
        <dbReference type="EC" id="3.2.1.21"/>
    </reaction>
</comment>
<protein>
    <recommendedName>
        <fullName evidence="3">beta-glucosidase</fullName>
        <ecNumber evidence="3">3.2.1.21</ecNumber>
    </recommendedName>
</protein>
<evidence type="ECO:0000256" key="3">
    <source>
        <dbReference type="ARBA" id="ARBA00012744"/>
    </source>
</evidence>
<dbReference type="Proteomes" id="UP000190989">
    <property type="component" value="Unassembled WGS sequence"/>
</dbReference>
<dbReference type="PRINTS" id="PR00133">
    <property type="entry name" value="GLHYDRLASE3"/>
</dbReference>